<dbReference type="PIRSF" id="PIRSF001399">
    <property type="entry name" value="DHquinase_II"/>
    <property type="match status" value="1"/>
</dbReference>
<protein>
    <recommendedName>
        <fullName evidence="5 8">3-dehydroquinate dehydratase</fullName>
        <shortName evidence="8">3-dehydroquinase</shortName>
        <ecNumber evidence="5 8">4.2.1.10</ecNumber>
    </recommendedName>
    <alternativeName>
        <fullName evidence="8">Type II DHQase</fullName>
    </alternativeName>
</protein>
<dbReference type="CDD" id="cd00466">
    <property type="entry name" value="DHQase_II"/>
    <property type="match status" value="1"/>
</dbReference>
<dbReference type="EMBL" id="JAKZEU010000002">
    <property type="protein sequence ID" value="MCQ0970491.1"/>
    <property type="molecule type" value="Genomic_DNA"/>
</dbReference>
<dbReference type="HAMAP" id="MF_00169">
    <property type="entry name" value="AroQ"/>
    <property type="match status" value="1"/>
</dbReference>
<feature type="binding site" evidence="8">
    <location>
        <begin position="101"/>
        <end position="102"/>
    </location>
    <ligand>
        <name>substrate</name>
    </ligand>
</feature>
<reference evidence="9 10" key="1">
    <citation type="submission" date="2022-03" db="EMBL/GenBank/DDBJ databases">
        <authorList>
            <person name="He Y."/>
        </authorList>
    </citation>
    <scope>NUCLEOTIDE SEQUENCE [LARGE SCALE GENOMIC DNA]</scope>
    <source>
        <strain evidence="9 10">TK19116</strain>
    </source>
</reference>
<dbReference type="NCBIfam" id="NF003805">
    <property type="entry name" value="PRK05395.1-2"/>
    <property type="match status" value="1"/>
</dbReference>
<comment type="similarity">
    <text evidence="3 8">Belongs to the type-II 3-dehydroquinase family.</text>
</comment>
<sequence length="148" mass="15979">MAQVMFLNGPNANLYGLDASGTYGTDSFPQIEAACMARASELGLSLDFRQSNHEGVLIDWIQEARQSCDGLLINAAGLTYTSIPILDALLAFDGPILECHMSNIWKRETFRHHSFISKAATGVIAGLGVRGYLMGLGAMAELIAERSK</sequence>
<dbReference type="EC" id="4.2.1.10" evidence="5 8"/>
<dbReference type="SUPFAM" id="SSF52304">
    <property type="entry name" value="Type II 3-dehydroquinate dehydratase"/>
    <property type="match status" value="1"/>
</dbReference>
<evidence type="ECO:0000256" key="3">
    <source>
        <dbReference type="ARBA" id="ARBA00011037"/>
    </source>
</evidence>
<organism evidence="9 10">
    <name type="scientific">Paracoccus albicereus</name>
    <dbReference type="NCBI Taxonomy" id="2922394"/>
    <lineage>
        <taxon>Bacteria</taxon>
        <taxon>Pseudomonadati</taxon>
        <taxon>Pseudomonadota</taxon>
        <taxon>Alphaproteobacteria</taxon>
        <taxon>Rhodobacterales</taxon>
        <taxon>Paracoccaceae</taxon>
        <taxon>Paracoccus</taxon>
    </lineage>
</organism>
<gene>
    <name evidence="8" type="primary">aroQ</name>
    <name evidence="9" type="ORF">MLD63_08655</name>
</gene>
<comment type="catalytic activity">
    <reaction evidence="1 8">
        <text>3-dehydroquinate = 3-dehydroshikimate + H2O</text>
        <dbReference type="Rhea" id="RHEA:21096"/>
        <dbReference type="ChEBI" id="CHEBI:15377"/>
        <dbReference type="ChEBI" id="CHEBI:16630"/>
        <dbReference type="ChEBI" id="CHEBI:32364"/>
        <dbReference type="EC" id="4.2.1.10"/>
    </reaction>
</comment>
<dbReference type="Proteomes" id="UP001203945">
    <property type="component" value="Unassembled WGS sequence"/>
</dbReference>
<dbReference type="NCBIfam" id="NF003806">
    <property type="entry name" value="PRK05395.1-3"/>
    <property type="match status" value="1"/>
</dbReference>
<dbReference type="PANTHER" id="PTHR21272">
    <property type="entry name" value="CATABOLIC 3-DEHYDROQUINASE"/>
    <property type="match status" value="1"/>
</dbReference>
<comment type="caution">
    <text evidence="8">Lacks conserved residue(s) required for the propagation of feature annotation.</text>
</comment>
<feature type="active site" description="Proton acceptor" evidence="8">
    <location>
        <position position="23"/>
    </location>
</feature>
<dbReference type="InterPro" id="IPR036441">
    <property type="entry name" value="DHquinase_II_sf"/>
</dbReference>
<dbReference type="NCBIfam" id="NF003807">
    <property type="entry name" value="PRK05395.1-4"/>
    <property type="match status" value="1"/>
</dbReference>
<keyword evidence="8" id="KW-0028">Amino-acid biosynthesis</keyword>
<name>A0ABT1MSH9_9RHOB</name>
<accession>A0ABT1MSH9</accession>
<dbReference type="InterPro" id="IPR001874">
    <property type="entry name" value="DHquinase_II"/>
</dbReference>
<feature type="binding site" evidence="8">
    <location>
        <position position="74"/>
    </location>
    <ligand>
        <name>substrate</name>
    </ligand>
</feature>
<comment type="caution">
    <text evidence="9">The sequence shown here is derived from an EMBL/GenBank/DDBJ whole genome shotgun (WGS) entry which is preliminary data.</text>
</comment>
<comment type="subunit">
    <text evidence="4 8">Homododecamer.</text>
</comment>
<evidence type="ECO:0000256" key="2">
    <source>
        <dbReference type="ARBA" id="ARBA00004902"/>
    </source>
</evidence>
<evidence type="ECO:0000313" key="9">
    <source>
        <dbReference type="EMBL" id="MCQ0970491.1"/>
    </source>
</evidence>
<evidence type="ECO:0000256" key="7">
    <source>
        <dbReference type="ARBA" id="ARBA00023239"/>
    </source>
</evidence>
<evidence type="ECO:0000256" key="4">
    <source>
        <dbReference type="ARBA" id="ARBA00011193"/>
    </source>
</evidence>
<feature type="binding site" evidence="8">
    <location>
        <position position="111"/>
    </location>
    <ligand>
        <name>substrate</name>
    </ligand>
</feature>
<dbReference type="RefSeq" id="WP_255329463.1">
    <property type="nucleotide sequence ID" value="NZ_JAKZEU010000002.1"/>
</dbReference>
<feature type="binding site" evidence="8">
    <location>
        <position position="87"/>
    </location>
    <ligand>
        <name>substrate</name>
    </ligand>
</feature>
<comment type="pathway">
    <text evidence="2 8">Metabolic intermediate biosynthesis; chorismate biosynthesis; chorismate from D-erythrose 4-phosphate and phosphoenolpyruvate: step 3/7.</text>
</comment>
<proteinExistence type="inferred from homology"/>
<comment type="function">
    <text evidence="8">Catalyzes a trans-dehydration via an enolate intermediate.</text>
</comment>
<dbReference type="PANTHER" id="PTHR21272:SF3">
    <property type="entry name" value="CATABOLIC 3-DEHYDROQUINASE"/>
    <property type="match status" value="1"/>
</dbReference>
<evidence type="ECO:0000256" key="1">
    <source>
        <dbReference type="ARBA" id="ARBA00001864"/>
    </source>
</evidence>
<feature type="active site" description="Proton donor" evidence="8">
    <location>
        <position position="100"/>
    </location>
</feature>
<evidence type="ECO:0000313" key="10">
    <source>
        <dbReference type="Proteomes" id="UP001203945"/>
    </source>
</evidence>
<keyword evidence="10" id="KW-1185">Reference proteome</keyword>
<dbReference type="Pfam" id="PF01220">
    <property type="entry name" value="DHquinase_II"/>
    <property type="match status" value="1"/>
</dbReference>
<evidence type="ECO:0000256" key="6">
    <source>
        <dbReference type="ARBA" id="ARBA00023141"/>
    </source>
</evidence>
<dbReference type="Gene3D" id="3.40.50.9100">
    <property type="entry name" value="Dehydroquinase, class II"/>
    <property type="match status" value="1"/>
</dbReference>
<keyword evidence="7 8" id="KW-0456">Lyase</keyword>
<keyword evidence="6 8" id="KW-0057">Aromatic amino acid biosynthesis</keyword>
<evidence type="ECO:0000256" key="5">
    <source>
        <dbReference type="ARBA" id="ARBA00012060"/>
    </source>
</evidence>
<evidence type="ECO:0000256" key="8">
    <source>
        <dbReference type="HAMAP-Rule" id="MF_00169"/>
    </source>
</evidence>